<dbReference type="EMBL" id="JAUTDP010000002">
    <property type="protein sequence ID" value="KAK3401911.1"/>
    <property type="molecule type" value="Genomic_DNA"/>
</dbReference>
<keyword evidence="1" id="KW-1133">Transmembrane helix</keyword>
<evidence type="ECO:0000313" key="2">
    <source>
        <dbReference type="EMBL" id="KAK3401911.1"/>
    </source>
</evidence>
<accession>A0AAE0PKZ2</accession>
<keyword evidence="1" id="KW-0812">Transmembrane</keyword>
<reference evidence="2" key="1">
    <citation type="journal article" date="2023" name="Mol. Phylogenet. Evol.">
        <title>Genome-scale phylogeny and comparative genomics of the fungal order Sordariales.</title>
        <authorList>
            <person name="Hensen N."/>
            <person name="Bonometti L."/>
            <person name="Westerberg I."/>
            <person name="Brannstrom I.O."/>
            <person name="Guillou S."/>
            <person name="Cros-Aarteil S."/>
            <person name="Calhoun S."/>
            <person name="Haridas S."/>
            <person name="Kuo A."/>
            <person name="Mondo S."/>
            <person name="Pangilinan J."/>
            <person name="Riley R."/>
            <person name="LaButti K."/>
            <person name="Andreopoulos B."/>
            <person name="Lipzen A."/>
            <person name="Chen C."/>
            <person name="Yan M."/>
            <person name="Daum C."/>
            <person name="Ng V."/>
            <person name="Clum A."/>
            <person name="Steindorff A."/>
            <person name="Ohm R.A."/>
            <person name="Martin F."/>
            <person name="Silar P."/>
            <person name="Natvig D.O."/>
            <person name="Lalanne C."/>
            <person name="Gautier V."/>
            <person name="Ament-Velasquez S.L."/>
            <person name="Kruys A."/>
            <person name="Hutchinson M.I."/>
            <person name="Powell A.J."/>
            <person name="Barry K."/>
            <person name="Miller A.N."/>
            <person name="Grigoriev I.V."/>
            <person name="Debuchy R."/>
            <person name="Gladieux P."/>
            <person name="Hiltunen Thoren M."/>
            <person name="Johannesson H."/>
        </authorList>
    </citation>
    <scope>NUCLEOTIDE SEQUENCE</scope>
    <source>
        <strain evidence="2">FGSC 1904</strain>
    </source>
</reference>
<dbReference type="AlphaFoldDB" id="A0AAE0PKZ2"/>
<name>A0AAE0PKZ2_SORBR</name>
<proteinExistence type="predicted"/>
<keyword evidence="3" id="KW-1185">Reference proteome</keyword>
<gene>
    <name evidence="2" type="ORF">B0T20DRAFT_126404</name>
</gene>
<reference evidence="2" key="2">
    <citation type="submission" date="2023-07" db="EMBL/GenBank/DDBJ databases">
        <authorList>
            <consortium name="Lawrence Berkeley National Laboratory"/>
            <person name="Haridas S."/>
            <person name="Hensen N."/>
            <person name="Bonometti L."/>
            <person name="Westerberg I."/>
            <person name="Brannstrom I.O."/>
            <person name="Guillou S."/>
            <person name="Cros-Aarteil S."/>
            <person name="Calhoun S."/>
            <person name="Kuo A."/>
            <person name="Mondo S."/>
            <person name="Pangilinan J."/>
            <person name="Riley R."/>
            <person name="LaButti K."/>
            <person name="Andreopoulos B."/>
            <person name="Lipzen A."/>
            <person name="Chen C."/>
            <person name="Yanf M."/>
            <person name="Daum C."/>
            <person name="Ng V."/>
            <person name="Clum A."/>
            <person name="Steindorff A."/>
            <person name="Ohm R."/>
            <person name="Martin F."/>
            <person name="Silar P."/>
            <person name="Natvig D."/>
            <person name="Lalanne C."/>
            <person name="Gautier V."/>
            <person name="Ament-velasquez S.L."/>
            <person name="Kruys A."/>
            <person name="Hutchinson M.I."/>
            <person name="Powell A.J."/>
            <person name="Barry K."/>
            <person name="Miller A.N."/>
            <person name="Grigoriev I.V."/>
            <person name="Debuchy R."/>
            <person name="Gladieux P."/>
            <person name="Thoren M.H."/>
            <person name="Johannesson H."/>
        </authorList>
    </citation>
    <scope>NUCLEOTIDE SEQUENCE</scope>
    <source>
        <strain evidence="2">FGSC 1904</strain>
    </source>
</reference>
<dbReference type="Proteomes" id="UP001281003">
    <property type="component" value="Unassembled WGS sequence"/>
</dbReference>
<comment type="caution">
    <text evidence="2">The sequence shown here is derived from an EMBL/GenBank/DDBJ whole genome shotgun (WGS) entry which is preliminary data.</text>
</comment>
<evidence type="ECO:0000313" key="3">
    <source>
        <dbReference type="Proteomes" id="UP001281003"/>
    </source>
</evidence>
<sequence>MAGKWSVTGVACCFGFCKVWIYFFFLACVLHTRRCICKLAVGGSRPSNKDEERSSSLAMSMSNCPNLHISFNLFVMTGNFMVSSAGRKKWLKVRRQRSGSS</sequence>
<keyword evidence="1" id="KW-0472">Membrane</keyword>
<organism evidence="2 3">
    <name type="scientific">Sordaria brevicollis</name>
    <dbReference type="NCBI Taxonomy" id="83679"/>
    <lineage>
        <taxon>Eukaryota</taxon>
        <taxon>Fungi</taxon>
        <taxon>Dikarya</taxon>
        <taxon>Ascomycota</taxon>
        <taxon>Pezizomycotina</taxon>
        <taxon>Sordariomycetes</taxon>
        <taxon>Sordariomycetidae</taxon>
        <taxon>Sordariales</taxon>
        <taxon>Sordariaceae</taxon>
        <taxon>Sordaria</taxon>
    </lineage>
</organism>
<feature type="transmembrane region" description="Helical" evidence="1">
    <location>
        <begin position="6"/>
        <end position="30"/>
    </location>
</feature>
<protein>
    <submittedName>
        <fullName evidence="2">Uncharacterized protein</fullName>
    </submittedName>
</protein>
<evidence type="ECO:0000256" key="1">
    <source>
        <dbReference type="SAM" id="Phobius"/>
    </source>
</evidence>